<keyword evidence="3" id="KW-1185">Reference proteome</keyword>
<sequence>MRNLPRFISSLLAASALLGVVEANQLPAPTTGLEVDTSSRTAVLAFWNAYYKSSEGSEAVMAWNGSHGICSPGSNSLAYTEKVERRINFYRALAGLDANTVTNSGAAVVIGSSDPHKPSPSVTKQAACQQAALMFSWADQVNHNPPNAAPFYCWSSSTWNAANHSNLAIGFCGPEAIDAYMRENDPLTLSSWNSQVGHRRWILKHGATDFASGDVPGNGVQFRDTNVMYVVQAGSELIDVPARFVAWPSAGYFPDALMASQWSLSHPGASFSSATVSMTDGNGSPVSTSIIDRTTTNLADPAIVWSVPASVATVGVTQDTSYHVTVAGIQVDGSTVSHSYVVTVFDPDVLTEPLALQGTPTPPVEGANYFFEAVAGASSHKVLASESQTVDWTAGAEDGASDFIIDQTEASYALRTSTPYVHQGSKAFRLRLPAPGPAANESFIIDREVIPGPGASISYRRKRGYMAPGELFELQISNDGSSWTTIDSISGSISGNVDPSFTLHTKSLTPGVAIRVRAVLRWLDGGIYAPSDNRTGIFLDSISFNNCEWASSTIEIPADSGTGLARVDASTLGGTPSAGSTLRLRLSADLGGVSYLSTSPLTVTFGGTVEGFSDWAVVNYPMLTGGFDGDPDGDGIPSGVEYAFGLNPVVRSSFQRTINLGAGGLSISTPLDFQRAGVVYELERSSDLSSWTTLGTTVTHSNGQLIGSTAATSSKGFVRWKVVEP</sequence>
<dbReference type="RefSeq" id="WP_200276769.1">
    <property type="nucleotide sequence ID" value="NZ_JAENII010000002.1"/>
</dbReference>
<name>A0A934RD38_9BACT</name>
<dbReference type="EMBL" id="JAENII010000002">
    <property type="protein sequence ID" value="MBK1826215.1"/>
    <property type="molecule type" value="Genomic_DNA"/>
</dbReference>
<evidence type="ECO:0000313" key="2">
    <source>
        <dbReference type="EMBL" id="MBK1826215.1"/>
    </source>
</evidence>
<feature type="chain" id="PRO_5036935402" description="SCP domain-containing protein" evidence="1">
    <location>
        <begin position="24"/>
        <end position="725"/>
    </location>
</feature>
<evidence type="ECO:0008006" key="4">
    <source>
        <dbReference type="Google" id="ProtNLM"/>
    </source>
</evidence>
<reference evidence="2" key="1">
    <citation type="submission" date="2021-01" db="EMBL/GenBank/DDBJ databases">
        <title>Modified the classification status of verrucomicrobia.</title>
        <authorList>
            <person name="Feng X."/>
        </authorList>
    </citation>
    <scope>NUCLEOTIDE SEQUENCE</scope>
    <source>
        <strain evidence="2">KCTC 22201</strain>
    </source>
</reference>
<dbReference type="AlphaFoldDB" id="A0A934RD38"/>
<protein>
    <recommendedName>
        <fullName evidence="4">SCP domain-containing protein</fullName>
    </recommendedName>
</protein>
<evidence type="ECO:0000313" key="3">
    <source>
        <dbReference type="Proteomes" id="UP000658278"/>
    </source>
</evidence>
<comment type="caution">
    <text evidence="2">The sequence shown here is derived from an EMBL/GenBank/DDBJ whole genome shotgun (WGS) entry which is preliminary data.</text>
</comment>
<accession>A0A934RD38</accession>
<feature type="signal peptide" evidence="1">
    <location>
        <begin position="1"/>
        <end position="23"/>
    </location>
</feature>
<keyword evidence="1" id="KW-0732">Signal</keyword>
<gene>
    <name evidence="2" type="ORF">JIN81_04235</name>
</gene>
<evidence type="ECO:0000256" key="1">
    <source>
        <dbReference type="SAM" id="SignalP"/>
    </source>
</evidence>
<dbReference type="Proteomes" id="UP000658278">
    <property type="component" value="Unassembled WGS sequence"/>
</dbReference>
<proteinExistence type="predicted"/>
<organism evidence="2 3">
    <name type="scientific">Haloferula rosea</name>
    <dbReference type="NCBI Taxonomy" id="490093"/>
    <lineage>
        <taxon>Bacteria</taxon>
        <taxon>Pseudomonadati</taxon>
        <taxon>Verrucomicrobiota</taxon>
        <taxon>Verrucomicrobiia</taxon>
        <taxon>Verrucomicrobiales</taxon>
        <taxon>Verrucomicrobiaceae</taxon>
        <taxon>Haloferula</taxon>
    </lineage>
</organism>